<evidence type="ECO:0000313" key="6">
    <source>
        <dbReference type="Proteomes" id="UP000298327"/>
    </source>
</evidence>
<feature type="compositionally biased region" description="Polar residues" evidence="3">
    <location>
        <begin position="612"/>
        <end position="621"/>
    </location>
</feature>
<feature type="region of interest" description="Disordered" evidence="3">
    <location>
        <begin position="41"/>
        <end position="72"/>
    </location>
</feature>
<feature type="region of interest" description="Disordered" evidence="3">
    <location>
        <begin position="404"/>
        <end position="426"/>
    </location>
</feature>
<evidence type="ECO:0000313" key="5">
    <source>
        <dbReference type="EMBL" id="TFY54519.1"/>
    </source>
</evidence>
<dbReference type="STRING" id="205917.A0A4Y9Y0Z3"/>
<keyword evidence="1 2" id="KW-0539">Nucleus</keyword>
<evidence type="ECO:0000256" key="2">
    <source>
        <dbReference type="PROSITE-ProRule" id="PRU00376"/>
    </source>
</evidence>
<evidence type="ECO:0000256" key="3">
    <source>
        <dbReference type="SAM" id="MobiDB-lite"/>
    </source>
</evidence>
<protein>
    <recommendedName>
        <fullName evidence="4">YEATS domain-containing protein</fullName>
    </recommendedName>
</protein>
<reference evidence="5 6" key="1">
    <citation type="submission" date="2019-02" db="EMBL/GenBank/DDBJ databases">
        <title>Genome sequencing of the rare red list fungi Dentipellis fragilis.</title>
        <authorList>
            <person name="Buettner E."/>
            <person name="Kellner H."/>
        </authorList>
    </citation>
    <scope>NUCLEOTIDE SEQUENCE [LARGE SCALE GENOMIC DNA]</scope>
    <source>
        <strain evidence="5 6">DSM 105465</strain>
    </source>
</reference>
<name>A0A4Y9Y0Z3_9AGAM</name>
<dbReference type="GO" id="GO:0005634">
    <property type="term" value="C:nucleus"/>
    <property type="evidence" value="ECO:0007669"/>
    <property type="project" value="UniProtKB-SubCell"/>
</dbReference>
<accession>A0A4Y9Y0Z3</accession>
<evidence type="ECO:0000256" key="1">
    <source>
        <dbReference type="ARBA" id="ARBA00023242"/>
    </source>
</evidence>
<proteinExistence type="predicted"/>
<dbReference type="InterPro" id="IPR055129">
    <property type="entry name" value="YEATS_dom"/>
</dbReference>
<dbReference type="InterPro" id="IPR055127">
    <property type="entry name" value="YEATS2_3HBD"/>
</dbReference>
<feature type="region of interest" description="Disordered" evidence="3">
    <location>
        <begin position="169"/>
        <end position="200"/>
    </location>
</feature>
<dbReference type="InterPro" id="IPR038704">
    <property type="entry name" value="YEAST_sf"/>
</dbReference>
<dbReference type="EMBL" id="SEOQ01001017">
    <property type="protein sequence ID" value="TFY54519.1"/>
    <property type="molecule type" value="Genomic_DNA"/>
</dbReference>
<dbReference type="Proteomes" id="UP000298327">
    <property type="component" value="Unassembled WGS sequence"/>
</dbReference>
<organism evidence="5 6">
    <name type="scientific">Dentipellis fragilis</name>
    <dbReference type="NCBI Taxonomy" id="205917"/>
    <lineage>
        <taxon>Eukaryota</taxon>
        <taxon>Fungi</taxon>
        <taxon>Dikarya</taxon>
        <taxon>Basidiomycota</taxon>
        <taxon>Agaricomycotina</taxon>
        <taxon>Agaricomycetes</taxon>
        <taxon>Russulales</taxon>
        <taxon>Hericiaceae</taxon>
        <taxon>Dentipellis</taxon>
    </lineage>
</organism>
<gene>
    <name evidence="5" type="ORF">EVG20_g9669</name>
</gene>
<feature type="compositionally biased region" description="Pro residues" evidence="3">
    <location>
        <begin position="172"/>
        <end position="188"/>
    </location>
</feature>
<sequence length="791" mass="86722">MAGRAEEAERIGILVSLLLDFYFDHPVASAALVRRHTWNEEGQDMSDSESGTVRQVRKKRKRSYSSSSSEYESDASTHALARQIILEELDLETRIRQRLQETIQSRITWALLLQESLDRDSTNMTSIQRQGANDFQTAALDALEALEEPCLPLFSREILFLSDPPLRLPSTPSSPAPSSLPPLTPPTRPDTRRTRRDRPQHTARPLVKLLFLQNTALSPPALAKLACPDCARTDFPSVQGLLNHCRLGHAREFGSHDDCIQTCAVPVPPDEGEFVLAHGTELAEVNLPGLRRLFEIAVGSAKAHAPTPPSADVAQEDEGKAQIQVLQKKMSTMLSRTLGHHIDTPALAPFLGRTAKRRCIQVHDENAPVDIMGATTVSGHEQKKVQPHWRMAYHHRSAARPALDMEDASSDGAVPRDAASGTGAQAPLDAAGSRFHILARVSVTDRSLWLPQNRRPPTHPEHTHRWMLSVDSPSYSLHITAFLAKMTVSCLSSPPPASLIEPLEITAPPFAATSTTDRPFLARVALTWVGAQNPVMEVEHWVELDALKSASPAVGDEQVLDVELDRTTELLPPRPAANGLAPALWERNVTSKTPAEKPNPQGSESRGAGAVSGTQHHQDSLSQDPRMCMFFPVLPMANQTVYPIRYPAFAIILRSLLPRFPLTLRDIKSRGTPQVPYKLVASPAQFLALVPGRRKAIEWGRARTLQDAYEQARQGSKTTEANCEKLSTANVFCWLRDEGLSLRAPPEKATPLTNRTAGSGDQSIGAAEKSSLSPPAIARSDATVVFEFCPS</sequence>
<dbReference type="AlphaFoldDB" id="A0A4Y9Y0Z3"/>
<feature type="region of interest" description="Disordered" evidence="3">
    <location>
        <begin position="592"/>
        <end position="621"/>
    </location>
</feature>
<dbReference type="OrthoDB" id="1741717at2759"/>
<feature type="domain" description="YEATS" evidence="4">
    <location>
        <begin position="431"/>
        <end position="574"/>
    </location>
</feature>
<keyword evidence="6" id="KW-1185">Reference proteome</keyword>
<dbReference type="Gene3D" id="2.60.40.1970">
    <property type="entry name" value="YEATS domain"/>
    <property type="match status" value="1"/>
</dbReference>
<feature type="region of interest" description="Disordered" evidence="3">
    <location>
        <begin position="744"/>
        <end position="774"/>
    </location>
</feature>
<evidence type="ECO:0000259" key="4">
    <source>
        <dbReference type="PROSITE" id="PS51037"/>
    </source>
</evidence>
<dbReference type="Pfam" id="PF22951">
    <property type="entry name" value="3HBD"/>
    <property type="match status" value="1"/>
</dbReference>
<comment type="caution">
    <text evidence="5">The sequence shown here is derived from an EMBL/GenBank/DDBJ whole genome shotgun (WGS) entry which is preliminary data.</text>
</comment>
<feature type="compositionally biased region" description="Polar residues" evidence="3">
    <location>
        <begin position="751"/>
        <end position="762"/>
    </location>
</feature>
<feature type="non-terminal residue" evidence="5">
    <location>
        <position position="791"/>
    </location>
</feature>
<comment type="subcellular location">
    <subcellularLocation>
        <location evidence="2">Nucleus</location>
    </subcellularLocation>
</comment>
<dbReference type="PROSITE" id="PS51037">
    <property type="entry name" value="YEATS"/>
    <property type="match status" value="1"/>
</dbReference>
<feature type="compositionally biased region" description="Basic and acidic residues" evidence="3">
    <location>
        <begin position="189"/>
        <end position="200"/>
    </location>
</feature>